<proteinExistence type="inferred from homology"/>
<dbReference type="AlphaFoldDB" id="A0A927N5F0"/>
<dbReference type="SUPFAM" id="SSF53850">
    <property type="entry name" value="Periplasmic binding protein-like II"/>
    <property type="match status" value="1"/>
</dbReference>
<reference evidence="5" key="1">
    <citation type="submission" date="2020-10" db="EMBL/GenBank/DDBJ databases">
        <title>Sequencing the genomes of 1000 actinobacteria strains.</title>
        <authorList>
            <person name="Klenk H.-P."/>
        </authorList>
    </citation>
    <scope>NUCLEOTIDE SEQUENCE</scope>
    <source>
        <strain evidence="5">DSM 45354</strain>
    </source>
</reference>
<evidence type="ECO:0000259" key="4">
    <source>
        <dbReference type="Pfam" id="PF00496"/>
    </source>
</evidence>
<dbReference type="RefSeq" id="WP_192754547.1">
    <property type="nucleotide sequence ID" value="NZ_BAABJL010000042.1"/>
</dbReference>
<evidence type="ECO:0000256" key="2">
    <source>
        <dbReference type="ARBA" id="ARBA00022448"/>
    </source>
</evidence>
<protein>
    <submittedName>
        <fullName evidence="5">Peptide/nickel transport system substrate-binding protein</fullName>
    </submittedName>
</protein>
<dbReference type="EMBL" id="JADBEM010000001">
    <property type="protein sequence ID" value="MBE1611318.1"/>
    <property type="molecule type" value="Genomic_DNA"/>
</dbReference>
<comment type="caution">
    <text evidence="5">The sequence shown here is derived from an EMBL/GenBank/DDBJ whole genome shotgun (WGS) entry which is preliminary data.</text>
</comment>
<dbReference type="PANTHER" id="PTHR30290">
    <property type="entry name" value="PERIPLASMIC BINDING COMPONENT OF ABC TRANSPORTER"/>
    <property type="match status" value="1"/>
</dbReference>
<dbReference type="InterPro" id="IPR039424">
    <property type="entry name" value="SBP_5"/>
</dbReference>
<dbReference type="InterPro" id="IPR006311">
    <property type="entry name" value="TAT_signal"/>
</dbReference>
<dbReference type="Gene3D" id="3.40.190.10">
    <property type="entry name" value="Periplasmic binding protein-like II"/>
    <property type="match status" value="1"/>
</dbReference>
<sequence>MRSTSPLVGSNLSRRQVLAILSGGAGALALSSCRQGASPGASGVASAEFHGGTAYQVPPKGHFNLMDGVTDSILGDHFYIDLIMAPGAMYRWKEQKWEPMLIEKWNVDEAAKTFTYTLRQGLKWSDGKPITSKDAVTTFWCLRIMRNSVWEYLEKVEAPDELTVVLTMKKPSTVVERYALRQHIHSDATYGPWAKRAEELFGSGKDLESPEGKKLNQEFQSFRPKEAIASGPFNYDYNSITNSQLSFVKNPTGYAADTVAFDKVVIFNGETTTITPVVLAKNLDYATFGFPVATEKQLVNKGFRIIRPPVYSGPALLMNLDRHKEFLDPRVRQALAHAINRDQNGQVSLDKSGKGVVHMAGFSDNSVPGWISEADLAKFNKYEYDRDKATQLLTQAGWRKQGANWIKPDGKQAHYEVTFPAEYADWSASGEDVAKQLSDFGLGVVGRGVTESQQPIDVDKGNYDMAIQAWGTSDDPHPHFAFLADLFTHNIPVAANQGGRGMGFELKQTTKVVGEVDLERLVVEAGEGLDQEAQKAIVTKVALAFNELLPMVPLFERYGNNPCLENDRVGAWPDDSDPLLQNSPYADNFTIMLMYAGRLKPAKGAK</sequence>
<comment type="similarity">
    <text evidence="1">Belongs to the bacterial solute-binding protein 5 family.</text>
</comment>
<keyword evidence="3" id="KW-0732">Signal</keyword>
<accession>A0A927N5F0</accession>
<gene>
    <name evidence="5" type="ORF">HEB94_008166</name>
</gene>
<dbReference type="PROSITE" id="PS51257">
    <property type="entry name" value="PROKAR_LIPOPROTEIN"/>
    <property type="match status" value="1"/>
</dbReference>
<dbReference type="InterPro" id="IPR000914">
    <property type="entry name" value="SBP_5_dom"/>
</dbReference>
<dbReference type="PANTHER" id="PTHR30290:SF9">
    <property type="entry name" value="OLIGOPEPTIDE-BINDING PROTEIN APPA"/>
    <property type="match status" value="1"/>
</dbReference>
<keyword evidence="6" id="KW-1185">Reference proteome</keyword>
<feature type="domain" description="Solute-binding protein family 5" evidence="4">
    <location>
        <begin position="97"/>
        <end position="480"/>
    </location>
</feature>
<dbReference type="Gene3D" id="3.10.105.10">
    <property type="entry name" value="Dipeptide-binding Protein, Domain 3"/>
    <property type="match status" value="1"/>
</dbReference>
<name>A0A927N5F0_9ACTN</name>
<dbReference type="PROSITE" id="PS51318">
    <property type="entry name" value="TAT"/>
    <property type="match status" value="1"/>
</dbReference>
<dbReference type="Pfam" id="PF00496">
    <property type="entry name" value="SBP_bac_5"/>
    <property type="match status" value="1"/>
</dbReference>
<evidence type="ECO:0000313" key="5">
    <source>
        <dbReference type="EMBL" id="MBE1611318.1"/>
    </source>
</evidence>
<keyword evidence="2" id="KW-0813">Transport</keyword>
<evidence type="ECO:0000313" key="6">
    <source>
        <dbReference type="Proteomes" id="UP000638648"/>
    </source>
</evidence>
<dbReference type="Proteomes" id="UP000638648">
    <property type="component" value="Unassembled WGS sequence"/>
</dbReference>
<evidence type="ECO:0000256" key="1">
    <source>
        <dbReference type="ARBA" id="ARBA00005695"/>
    </source>
</evidence>
<dbReference type="GO" id="GO:1904680">
    <property type="term" value="F:peptide transmembrane transporter activity"/>
    <property type="evidence" value="ECO:0007669"/>
    <property type="project" value="TreeGrafter"/>
</dbReference>
<dbReference type="GO" id="GO:0015833">
    <property type="term" value="P:peptide transport"/>
    <property type="evidence" value="ECO:0007669"/>
    <property type="project" value="TreeGrafter"/>
</dbReference>
<organism evidence="5 6">
    <name type="scientific">Actinopolymorpha pittospori</name>
    <dbReference type="NCBI Taxonomy" id="648752"/>
    <lineage>
        <taxon>Bacteria</taxon>
        <taxon>Bacillati</taxon>
        <taxon>Actinomycetota</taxon>
        <taxon>Actinomycetes</taxon>
        <taxon>Propionibacteriales</taxon>
        <taxon>Actinopolymorphaceae</taxon>
        <taxon>Actinopolymorpha</taxon>
    </lineage>
</organism>
<evidence type="ECO:0000256" key="3">
    <source>
        <dbReference type="ARBA" id="ARBA00022729"/>
    </source>
</evidence>